<dbReference type="InterPro" id="IPR016166">
    <property type="entry name" value="FAD-bd_PCMH"/>
</dbReference>
<dbReference type="Pfam" id="PF01565">
    <property type="entry name" value="FAD_binding_4"/>
    <property type="match status" value="1"/>
</dbReference>
<keyword evidence="2" id="KW-0732">Signal</keyword>
<evidence type="ECO:0000313" key="4">
    <source>
        <dbReference type="EMBL" id="CEP00651.1"/>
    </source>
</evidence>
<dbReference type="InterPro" id="IPR016169">
    <property type="entry name" value="FAD-bd_PCMH_sub2"/>
</dbReference>
<feature type="signal peptide" evidence="2">
    <location>
        <begin position="1"/>
        <end position="20"/>
    </location>
</feature>
<feature type="domain" description="FAD-binding PCMH-type" evidence="3">
    <location>
        <begin position="42"/>
        <end position="229"/>
    </location>
</feature>
<evidence type="ECO:0000259" key="3">
    <source>
        <dbReference type="PROSITE" id="PS51387"/>
    </source>
</evidence>
<dbReference type="InterPro" id="IPR007173">
    <property type="entry name" value="ALO_C"/>
</dbReference>
<keyword evidence="1" id="KW-0560">Oxidoreductase</keyword>
<dbReference type="Gene3D" id="3.30.43.10">
    <property type="entry name" value="Uridine Diphospho-n-acetylenolpyruvylglucosamine Reductase, domain 2"/>
    <property type="match status" value="1"/>
</dbReference>
<evidence type="ECO:0000256" key="1">
    <source>
        <dbReference type="ARBA" id="ARBA00023002"/>
    </source>
</evidence>
<dbReference type="Proteomes" id="UP000039324">
    <property type="component" value="Unassembled WGS sequence"/>
</dbReference>
<dbReference type="EMBL" id="OVEO01000002">
    <property type="protein sequence ID" value="SPQ93860.1"/>
    <property type="molecule type" value="Genomic_DNA"/>
</dbReference>
<dbReference type="GO" id="GO:0016020">
    <property type="term" value="C:membrane"/>
    <property type="evidence" value="ECO:0007669"/>
    <property type="project" value="InterPro"/>
</dbReference>
<accession>A0A0G4J051</accession>
<dbReference type="EMBL" id="CDSF01000101">
    <property type="protein sequence ID" value="CEP00651.1"/>
    <property type="molecule type" value="Genomic_DNA"/>
</dbReference>
<dbReference type="Pfam" id="PF04030">
    <property type="entry name" value="ALO"/>
    <property type="match status" value="1"/>
</dbReference>
<dbReference type="Proteomes" id="UP000290189">
    <property type="component" value="Unassembled WGS sequence"/>
</dbReference>
<dbReference type="PROSITE" id="PS51387">
    <property type="entry name" value="FAD_PCMH"/>
    <property type="match status" value="1"/>
</dbReference>
<geneLocation type="mitochondrion" evidence="5"/>
<dbReference type="InterPro" id="IPR006094">
    <property type="entry name" value="Oxid_FAD_bind_N"/>
</dbReference>
<evidence type="ECO:0000313" key="7">
    <source>
        <dbReference type="Proteomes" id="UP000290189"/>
    </source>
</evidence>
<evidence type="ECO:0000256" key="2">
    <source>
        <dbReference type="SAM" id="SignalP"/>
    </source>
</evidence>
<dbReference type="PANTHER" id="PTHR43762:SF5">
    <property type="entry name" value="FAD-BINDING PCMH-TYPE DOMAIN-CONTAINING PROTEIN"/>
    <property type="match status" value="1"/>
</dbReference>
<organism evidence="4 6">
    <name type="scientific">Plasmodiophora brassicae</name>
    <name type="common">Clubroot disease agent</name>
    <dbReference type="NCBI Taxonomy" id="37360"/>
    <lineage>
        <taxon>Eukaryota</taxon>
        <taxon>Sar</taxon>
        <taxon>Rhizaria</taxon>
        <taxon>Endomyxa</taxon>
        <taxon>Phytomyxea</taxon>
        <taxon>Plasmodiophorida</taxon>
        <taxon>Plasmodiophoridae</taxon>
        <taxon>Plasmodiophora</taxon>
    </lineage>
</organism>
<dbReference type="STRING" id="37360.A0A0G4J051"/>
<keyword evidence="5" id="KW-0496">Mitochondrion</keyword>
<dbReference type="AlphaFoldDB" id="A0A0G4J051"/>
<reference evidence="4 6" key="1">
    <citation type="submission" date="2015-02" db="EMBL/GenBank/DDBJ databases">
        <authorList>
            <person name="Chooi Y.-H."/>
        </authorList>
    </citation>
    <scope>NUCLEOTIDE SEQUENCE [LARGE SCALE GENOMIC DNA]</scope>
    <source>
        <strain evidence="4">E3</strain>
    </source>
</reference>
<dbReference type="InterPro" id="IPR016167">
    <property type="entry name" value="FAD-bd_PCMH_sub1"/>
</dbReference>
<dbReference type="InterPro" id="IPR010031">
    <property type="entry name" value="FAD_lactone_oxidase-like"/>
</dbReference>
<dbReference type="GO" id="GO:0071949">
    <property type="term" value="F:FAD binding"/>
    <property type="evidence" value="ECO:0007669"/>
    <property type="project" value="InterPro"/>
</dbReference>
<sequence>MGIWVVLLLAGCVLVDDVRSTTPVGSLIRPKAGHWDNYSGSIRCEVLSSYAYPKSVADVQMIVRRFDKVTAVGRGHSWSPFACVRPSRKSKRVPILSAALGTGLRQVTIYMERLNRIIGIDPQRMTVTVEAGVICRDLMRYLYEHGFSLKTYANLVDQTIGGLVSTGTHGSAIRAKSLSSSVRRLHVVNADGNVVVVDRDAQPDLMQAFAISVGNLGVLVTVTLDIIRDTPIRTTLQRWTERQLMEFLEKASATDISDPWFDGIEHQTIVWFSTIRSVSTGVVAANPANWTLARPDGTGVAPGDTNPLDRASDLPPALNAAIKALGLPGLTGGVIPAVMKADPAAWEAFAQASIEKSFWCPGDCVTSQGIYHSTPTYITLISTGVKYHQWELAVPLANAARCHAAVMKAMDDPAVDLRRALGDSNLSGFTIRFLGQEDAYLAMSHDGPKMFVGLDDASQDRSPAFHLLTQIYLSPPCNAALHWGKTGWVGQDAAYAAAMFPGFARFVDIRRRLDPDRKFMKTSRVFA</sequence>
<feature type="chain" id="PRO_5033223822" description="FAD-binding PCMH-type domain-containing protein" evidence="2">
    <location>
        <begin position="21"/>
        <end position="527"/>
    </location>
</feature>
<dbReference type="InterPro" id="IPR036318">
    <property type="entry name" value="FAD-bd_PCMH-like_sf"/>
</dbReference>
<dbReference type="Gene3D" id="3.30.465.10">
    <property type="match status" value="1"/>
</dbReference>
<gene>
    <name evidence="4" type="ORF">PBRA_001705</name>
    <name evidence="5" type="ORF">PLBR_LOCUS1075</name>
</gene>
<reference evidence="5 7" key="2">
    <citation type="submission" date="2018-03" db="EMBL/GenBank/DDBJ databases">
        <authorList>
            <person name="Fogelqvist J."/>
        </authorList>
    </citation>
    <scope>NUCLEOTIDE SEQUENCE [LARGE SCALE GENOMIC DNA]</scope>
</reference>
<evidence type="ECO:0000313" key="6">
    <source>
        <dbReference type="Proteomes" id="UP000039324"/>
    </source>
</evidence>
<dbReference type="OrthoDB" id="610608at2759"/>
<keyword evidence="6" id="KW-1185">Reference proteome</keyword>
<dbReference type="SUPFAM" id="SSF56176">
    <property type="entry name" value="FAD-binding/transporter-associated domain-like"/>
    <property type="match status" value="1"/>
</dbReference>
<dbReference type="GO" id="GO:0003885">
    <property type="term" value="F:D-arabinono-1,4-lactone oxidase activity"/>
    <property type="evidence" value="ECO:0007669"/>
    <property type="project" value="InterPro"/>
</dbReference>
<dbReference type="PANTHER" id="PTHR43762">
    <property type="entry name" value="L-GULONOLACTONE OXIDASE"/>
    <property type="match status" value="1"/>
</dbReference>
<proteinExistence type="predicted"/>
<name>A0A0G4J051_PLABS</name>
<evidence type="ECO:0000313" key="5">
    <source>
        <dbReference type="EMBL" id="SPQ93860.1"/>
    </source>
</evidence>
<protein>
    <recommendedName>
        <fullName evidence="3">FAD-binding PCMH-type domain-containing protein</fullName>
    </recommendedName>
</protein>